<protein>
    <submittedName>
        <fullName evidence="2">Putative oxidoreductase</fullName>
    </submittedName>
</protein>
<dbReference type="InterPro" id="IPR002364">
    <property type="entry name" value="Quin_OxRdtase/zeta-crystal_CS"/>
</dbReference>
<dbReference type="SMART" id="SM00829">
    <property type="entry name" value="PKS_ER"/>
    <property type="match status" value="1"/>
</dbReference>
<dbReference type="Gene3D" id="3.40.50.720">
    <property type="entry name" value="NAD(P)-binding Rossmann-like Domain"/>
    <property type="match status" value="1"/>
</dbReference>
<dbReference type="InterPro" id="IPR013154">
    <property type="entry name" value="ADH-like_N"/>
</dbReference>
<dbReference type="InterPro" id="IPR011032">
    <property type="entry name" value="GroES-like_sf"/>
</dbReference>
<dbReference type="Pfam" id="PF00107">
    <property type="entry name" value="ADH_zinc_N"/>
    <property type="match status" value="1"/>
</dbReference>
<evidence type="ECO:0000313" key="2">
    <source>
        <dbReference type="EMBL" id="BAN03903.1"/>
    </source>
</evidence>
<gene>
    <name evidence="2" type="ORF">YM304_35890</name>
</gene>
<dbReference type="InterPro" id="IPR036291">
    <property type="entry name" value="NAD(P)-bd_dom_sf"/>
</dbReference>
<dbReference type="RefSeq" id="WP_015443150.1">
    <property type="nucleotide sequence ID" value="NC_020520.1"/>
</dbReference>
<dbReference type="KEGG" id="aym:YM304_35890"/>
<dbReference type="SUPFAM" id="SSF50129">
    <property type="entry name" value="GroES-like"/>
    <property type="match status" value="1"/>
</dbReference>
<proteinExistence type="predicted"/>
<dbReference type="EMBL" id="AP012057">
    <property type="protein sequence ID" value="BAN03903.1"/>
    <property type="molecule type" value="Genomic_DNA"/>
</dbReference>
<dbReference type="PANTHER" id="PTHR43677:SF4">
    <property type="entry name" value="QUINONE OXIDOREDUCTASE-LIKE PROTEIN 2"/>
    <property type="match status" value="1"/>
</dbReference>
<dbReference type="InterPro" id="IPR020843">
    <property type="entry name" value="ER"/>
</dbReference>
<dbReference type="CDD" id="cd08241">
    <property type="entry name" value="QOR1"/>
    <property type="match status" value="1"/>
</dbReference>
<dbReference type="SUPFAM" id="SSF51735">
    <property type="entry name" value="NAD(P)-binding Rossmann-fold domains"/>
    <property type="match status" value="1"/>
</dbReference>
<dbReference type="InterPro" id="IPR051397">
    <property type="entry name" value="Zn-ADH-like_protein"/>
</dbReference>
<dbReference type="PROSITE" id="PS01162">
    <property type="entry name" value="QOR_ZETA_CRYSTAL"/>
    <property type="match status" value="1"/>
</dbReference>
<evidence type="ECO:0000259" key="1">
    <source>
        <dbReference type="SMART" id="SM00829"/>
    </source>
</evidence>
<keyword evidence="3" id="KW-1185">Reference proteome</keyword>
<name>A0A6C7EC58_ILUCY</name>
<dbReference type="AlphaFoldDB" id="A0A6C7EC58"/>
<dbReference type="InterPro" id="IPR013149">
    <property type="entry name" value="ADH-like_C"/>
</dbReference>
<evidence type="ECO:0000313" key="3">
    <source>
        <dbReference type="Proteomes" id="UP000011863"/>
    </source>
</evidence>
<organism evidence="2 3">
    <name type="scientific">Ilumatobacter coccineus (strain NBRC 103263 / KCTC 29153 / YM16-304)</name>
    <dbReference type="NCBI Taxonomy" id="1313172"/>
    <lineage>
        <taxon>Bacteria</taxon>
        <taxon>Bacillati</taxon>
        <taxon>Actinomycetota</taxon>
        <taxon>Acidimicrobiia</taxon>
        <taxon>Acidimicrobiales</taxon>
        <taxon>Ilumatobacteraceae</taxon>
        <taxon>Ilumatobacter</taxon>
    </lineage>
</organism>
<dbReference type="GO" id="GO:0016491">
    <property type="term" value="F:oxidoreductase activity"/>
    <property type="evidence" value="ECO:0007669"/>
    <property type="project" value="InterPro"/>
</dbReference>
<feature type="domain" description="Enoyl reductase (ER)" evidence="1">
    <location>
        <begin position="13"/>
        <end position="321"/>
    </location>
</feature>
<dbReference type="Gene3D" id="3.90.180.10">
    <property type="entry name" value="Medium-chain alcohol dehydrogenases, catalytic domain"/>
    <property type="match status" value="1"/>
</dbReference>
<accession>A0A6C7EC58</accession>
<reference evidence="2 3" key="1">
    <citation type="journal article" date="2013" name="Int. J. Syst. Evol. Microbiol.">
        <title>Ilumatobacter nonamiense sp. nov. and Ilumatobacter coccineum sp. nov., isolated from seashore sand.</title>
        <authorList>
            <person name="Matsumoto A."/>
            <person name="Kasai H."/>
            <person name="Matsuo Y."/>
            <person name="Shizuri Y."/>
            <person name="Ichikawa N."/>
            <person name="Fujita N."/>
            <person name="Omura S."/>
            <person name="Takahashi Y."/>
        </authorList>
    </citation>
    <scope>NUCLEOTIDE SEQUENCE [LARGE SCALE GENOMIC DNA]</scope>
    <source>
        <strain evidence="3">NBRC 103263 / KCTC 29153 / YM16-304</strain>
    </source>
</reference>
<dbReference type="PANTHER" id="PTHR43677">
    <property type="entry name" value="SHORT-CHAIN DEHYDROGENASE/REDUCTASE"/>
    <property type="match status" value="1"/>
</dbReference>
<dbReference type="Pfam" id="PF08240">
    <property type="entry name" value="ADH_N"/>
    <property type="match status" value="1"/>
</dbReference>
<dbReference type="GO" id="GO:0008270">
    <property type="term" value="F:zinc ion binding"/>
    <property type="evidence" value="ECO:0007669"/>
    <property type="project" value="InterPro"/>
</dbReference>
<sequence>MRIWRLQELGFPGESLKLVEEEPPTPGPGQVLIDIEAVGLAFPDVLQCRGMYQVKTGPGHTPGGECCGTVAALGEGVTNVEVGQRVAFLGNGGLAEQVVHSANGVFVVPDGVSPEVAAAIPINYCTTLYALQDRAKLQAGETVLITGAAGGTGTACIQLAKAMGARTIAVAGGKTKVELLEEIGADVVIDHQETPDWVDLVREASGGGVDVAYDPVGGDTFHQVRRCMGWDSRLLVIGFVAGIPEVKTNHALLKSYSIVGVHWGASLAKYPDSVGEQMRTLLDMAAAGTIAPPLYPPYPFDQAATALQDIADRKVHGKVVTVL</sequence>
<dbReference type="Proteomes" id="UP000011863">
    <property type="component" value="Chromosome"/>
</dbReference>